<accession>A0ABN8LE74</accession>
<evidence type="ECO:0000256" key="1">
    <source>
        <dbReference type="ARBA" id="ARBA00001968"/>
    </source>
</evidence>
<dbReference type="Proteomes" id="UP001159427">
    <property type="component" value="Unassembled WGS sequence"/>
</dbReference>
<comment type="cofactor">
    <cofactor evidence="1">
        <name>a divalent metal cation</name>
        <dbReference type="ChEBI" id="CHEBI:60240"/>
    </cofactor>
</comment>
<dbReference type="EMBL" id="CALNXI010000003">
    <property type="protein sequence ID" value="CAH3013849.1"/>
    <property type="molecule type" value="Genomic_DNA"/>
</dbReference>
<name>A0ABN8LE74_9CNID</name>
<organism evidence="4 5">
    <name type="scientific">Porites evermanni</name>
    <dbReference type="NCBI Taxonomy" id="104178"/>
    <lineage>
        <taxon>Eukaryota</taxon>
        <taxon>Metazoa</taxon>
        <taxon>Cnidaria</taxon>
        <taxon>Anthozoa</taxon>
        <taxon>Hexacorallia</taxon>
        <taxon>Scleractinia</taxon>
        <taxon>Fungiina</taxon>
        <taxon>Poritidae</taxon>
        <taxon>Porites</taxon>
    </lineage>
</organism>
<feature type="domain" description="DDE Tnp4" evidence="3">
    <location>
        <begin position="20"/>
        <end position="138"/>
    </location>
</feature>
<protein>
    <recommendedName>
        <fullName evidence="3">DDE Tnp4 domain-containing protein</fullName>
    </recommendedName>
</protein>
<evidence type="ECO:0000313" key="4">
    <source>
        <dbReference type="EMBL" id="CAH3013849.1"/>
    </source>
</evidence>
<sequence>MSSLKETPDVALLSHSQVCPISEPKENQSTIYNGHKRVHAIKFQSVTTSNGLIANLYGPVEGKRHDAAILRDSGLLANLENYAISPAGQPMCLYGDPAYPLRIHLQALFRDVRLAPEMESFNQSMSHVRVSVEWIFGDVVK</sequence>
<keyword evidence="2" id="KW-0479">Metal-binding</keyword>
<evidence type="ECO:0000256" key="2">
    <source>
        <dbReference type="ARBA" id="ARBA00022723"/>
    </source>
</evidence>
<keyword evidence="5" id="KW-1185">Reference proteome</keyword>
<dbReference type="InterPro" id="IPR027806">
    <property type="entry name" value="HARBI1_dom"/>
</dbReference>
<dbReference type="Pfam" id="PF13359">
    <property type="entry name" value="DDE_Tnp_4"/>
    <property type="match status" value="1"/>
</dbReference>
<gene>
    <name evidence="4" type="ORF">PEVE_00022487</name>
</gene>
<evidence type="ECO:0000259" key="3">
    <source>
        <dbReference type="Pfam" id="PF13359"/>
    </source>
</evidence>
<proteinExistence type="predicted"/>
<comment type="caution">
    <text evidence="4">The sequence shown here is derived from an EMBL/GenBank/DDBJ whole genome shotgun (WGS) entry which is preliminary data.</text>
</comment>
<evidence type="ECO:0000313" key="5">
    <source>
        <dbReference type="Proteomes" id="UP001159427"/>
    </source>
</evidence>
<reference evidence="4 5" key="1">
    <citation type="submission" date="2022-05" db="EMBL/GenBank/DDBJ databases">
        <authorList>
            <consortium name="Genoscope - CEA"/>
            <person name="William W."/>
        </authorList>
    </citation>
    <scope>NUCLEOTIDE SEQUENCE [LARGE SCALE GENOMIC DNA]</scope>
</reference>